<dbReference type="Proteomes" id="UP000198635">
    <property type="component" value="Unassembled WGS sequence"/>
</dbReference>
<organism evidence="1 2">
    <name type="scientific">Desulfomicrobium apsheronum</name>
    <dbReference type="NCBI Taxonomy" id="52560"/>
    <lineage>
        <taxon>Bacteria</taxon>
        <taxon>Pseudomonadati</taxon>
        <taxon>Thermodesulfobacteriota</taxon>
        <taxon>Desulfovibrionia</taxon>
        <taxon>Desulfovibrionales</taxon>
        <taxon>Desulfomicrobiaceae</taxon>
        <taxon>Desulfomicrobium</taxon>
    </lineage>
</organism>
<dbReference type="RefSeq" id="WP_092378536.1">
    <property type="nucleotide sequence ID" value="NZ_FORX01000022.1"/>
</dbReference>
<proteinExistence type="predicted"/>
<protein>
    <submittedName>
        <fullName evidence="1">Uncharacterized protein</fullName>
    </submittedName>
</protein>
<sequence length="61" mass="7280">MLINRIQKRIFAQLCERLNMDRDEYVRAHSLHYLGRLVSSLENLTEEDGDVWIARTYVQSL</sequence>
<evidence type="ECO:0000313" key="1">
    <source>
        <dbReference type="EMBL" id="SFK38438.1"/>
    </source>
</evidence>
<reference evidence="2" key="1">
    <citation type="submission" date="2016-10" db="EMBL/GenBank/DDBJ databases">
        <authorList>
            <person name="Varghese N."/>
            <person name="Submissions S."/>
        </authorList>
    </citation>
    <scope>NUCLEOTIDE SEQUENCE [LARGE SCALE GENOMIC DNA]</scope>
    <source>
        <strain evidence="2">DSM 5918</strain>
    </source>
</reference>
<evidence type="ECO:0000313" key="2">
    <source>
        <dbReference type="Proteomes" id="UP000198635"/>
    </source>
</evidence>
<name>A0A1I3Z2X2_9BACT</name>
<accession>A0A1I3Z2X2</accession>
<keyword evidence="2" id="KW-1185">Reference proteome</keyword>
<dbReference type="EMBL" id="FORX01000022">
    <property type="protein sequence ID" value="SFK38438.1"/>
    <property type="molecule type" value="Genomic_DNA"/>
</dbReference>
<dbReference type="OrthoDB" id="5432595at2"/>
<dbReference type="AlphaFoldDB" id="A0A1I3Z2X2"/>
<gene>
    <name evidence="1" type="ORF">SAMN04488082_12221</name>
</gene>